<reference evidence="3 4" key="1">
    <citation type="journal article" date="2011" name="J. Bacteriol.">
        <title>Genome sequence of Chthoniobacter flavus Ellin428, an aerobic heterotrophic soil bacterium.</title>
        <authorList>
            <person name="Kant R."/>
            <person name="van Passel M.W."/>
            <person name="Palva A."/>
            <person name="Lucas S."/>
            <person name="Lapidus A."/>
            <person name="Glavina Del Rio T."/>
            <person name="Dalin E."/>
            <person name="Tice H."/>
            <person name="Bruce D."/>
            <person name="Goodwin L."/>
            <person name="Pitluck S."/>
            <person name="Larimer F.W."/>
            <person name="Land M.L."/>
            <person name="Hauser L."/>
            <person name="Sangwan P."/>
            <person name="de Vos W.M."/>
            <person name="Janssen P.H."/>
            <person name="Smidt H."/>
        </authorList>
    </citation>
    <scope>NUCLEOTIDE SEQUENCE [LARGE SCALE GENOMIC DNA]</scope>
    <source>
        <strain evidence="3 4">Ellin428</strain>
    </source>
</reference>
<dbReference type="InterPro" id="IPR053174">
    <property type="entry name" value="LpxI"/>
</dbReference>
<proteinExistence type="predicted"/>
<feature type="domain" description="LpxI N-terminal" evidence="2">
    <location>
        <begin position="7"/>
        <end position="134"/>
    </location>
</feature>
<dbReference type="PANTHER" id="PTHR39962:SF1">
    <property type="entry name" value="LPXI FAMILY PROTEIN"/>
    <property type="match status" value="1"/>
</dbReference>
<dbReference type="Pfam" id="PF17930">
    <property type="entry name" value="LpxI_N"/>
    <property type="match status" value="1"/>
</dbReference>
<keyword evidence="4" id="KW-1185">Reference proteome</keyword>
<dbReference type="Pfam" id="PF06230">
    <property type="entry name" value="LpxI_C"/>
    <property type="match status" value="1"/>
</dbReference>
<dbReference type="STRING" id="497964.CfE428DRAFT_0879"/>
<sequence length="271" mass="29360">MDTPKTLAIIAGNGVYPQAMARAARAAGVSRLAVAAFQNETDPALTALVDQVEWMRVGQLGKMLNFLQKSGASHAVMSGQIHPKNLFDLRPDIKALIVLARLKRRNAESIFGAIADEMKSVGVELLPATTYMEEHLAPAGLIAGPKLKTRDEEDLHYGFHIAKESSRLDIGQTVVVKNGTVLAVEAFEGTNAAIKRGGELGRKDAMMVKVSKPNQDFRFDVPVIGPLTLEAAREARLRAIGVEAGYTLLLEKEKLAALAQEHRISIFGLKE</sequence>
<evidence type="ECO:0000259" key="1">
    <source>
        <dbReference type="Pfam" id="PF06230"/>
    </source>
</evidence>
<dbReference type="InterPro" id="IPR010415">
    <property type="entry name" value="LpxI_C"/>
</dbReference>
<evidence type="ECO:0000313" key="3">
    <source>
        <dbReference type="EMBL" id="EDY21634.1"/>
    </source>
</evidence>
<comment type="caution">
    <text evidence="3">The sequence shown here is derived from an EMBL/GenBank/DDBJ whole genome shotgun (WGS) entry which is preliminary data.</text>
</comment>
<evidence type="ECO:0008006" key="5">
    <source>
        <dbReference type="Google" id="ProtNLM"/>
    </source>
</evidence>
<feature type="domain" description="LpxI C-terminal" evidence="1">
    <location>
        <begin position="138"/>
        <end position="266"/>
    </location>
</feature>
<dbReference type="eggNOG" id="COG3494">
    <property type="taxonomic scope" value="Bacteria"/>
</dbReference>
<dbReference type="EMBL" id="ABVL01000002">
    <property type="protein sequence ID" value="EDY21634.1"/>
    <property type="molecule type" value="Genomic_DNA"/>
</dbReference>
<dbReference type="AlphaFoldDB" id="B4CW42"/>
<dbReference type="RefSeq" id="WP_006978206.1">
    <property type="nucleotide sequence ID" value="NZ_ABVL01000002.1"/>
</dbReference>
<accession>B4CW42</accession>
<evidence type="ECO:0000259" key="2">
    <source>
        <dbReference type="Pfam" id="PF17930"/>
    </source>
</evidence>
<protein>
    <recommendedName>
        <fullName evidence="5">DUF1009 domain-containing protein</fullName>
    </recommendedName>
</protein>
<organism evidence="3 4">
    <name type="scientific">Chthoniobacter flavus Ellin428</name>
    <dbReference type="NCBI Taxonomy" id="497964"/>
    <lineage>
        <taxon>Bacteria</taxon>
        <taxon>Pseudomonadati</taxon>
        <taxon>Verrucomicrobiota</taxon>
        <taxon>Spartobacteria</taxon>
        <taxon>Chthoniobacterales</taxon>
        <taxon>Chthoniobacteraceae</taxon>
        <taxon>Chthoniobacter</taxon>
    </lineage>
</organism>
<dbReference type="PANTHER" id="PTHR39962">
    <property type="entry name" value="BLL4848 PROTEIN"/>
    <property type="match status" value="1"/>
</dbReference>
<dbReference type="InterPro" id="IPR043167">
    <property type="entry name" value="LpxI_C_sf"/>
</dbReference>
<dbReference type="Gene3D" id="3.40.50.20">
    <property type="match status" value="1"/>
</dbReference>
<dbReference type="Gene3D" id="3.40.140.80">
    <property type="match status" value="1"/>
</dbReference>
<dbReference type="InParanoid" id="B4CW42"/>
<dbReference type="InterPro" id="IPR041255">
    <property type="entry name" value="LpxI_N"/>
</dbReference>
<name>B4CW42_9BACT</name>
<dbReference type="Proteomes" id="UP000005824">
    <property type="component" value="Unassembled WGS sequence"/>
</dbReference>
<gene>
    <name evidence="3" type="ORF">CfE428DRAFT_0879</name>
</gene>
<evidence type="ECO:0000313" key="4">
    <source>
        <dbReference type="Proteomes" id="UP000005824"/>
    </source>
</evidence>